<evidence type="ECO:0000256" key="1">
    <source>
        <dbReference type="SAM" id="MobiDB-lite"/>
    </source>
</evidence>
<organism evidence="2 4">
    <name type="scientific">Medicago truncatula</name>
    <name type="common">Barrel medic</name>
    <name type="synonym">Medicago tribuloides</name>
    <dbReference type="NCBI Taxonomy" id="3880"/>
    <lineage>
        <taxon>Eukaryota</taxon>
        <taxon>Viridiplantae</taxon>
        <taxon>Streptophyta</taxon>
        <taxon>Embryophyta</taxon>
        <taxon>Tracheophyta</taxon>
        <taxon>Spermatophyta</taxon>
        <taxon>Magnoliopsida</taxon>
        <taxon>eudicotyledons</taxon>
        <taxon>Gunneridae</taxon>
        <taxon>Pentapetalae</taxon>
        <taxon>rosids</taxon>
        <taxon>fabids</taxon>
        <taxon>Fabales</taxon>
        <taxon>Fabaceae</taxon>
        <taxon>Papilionoideae</taxon>
        <taxon>50 kb inversion clade</taxon>
        <taxon>NPAAA clade</taxon>
        <taxon>Hologalegina</taxon>
        <taxon>IRL clade</taxon>
        <taxon>Trifolieae</taxon>
        <taxon>Medicago</taxon>
    </lineage>
</organism>
<gene>
    <name evidence="2" type="ordered locus">MTR_3g098440</name>
</gene>
<evidence type="ECO:0000313" key="2">
    <source>
        <dbReference type="EMBL" id="AES72983.1"/>
    </source>
</evidence>
<dbReference type="AlphaFoldDB" id="G7J2R8"/>
<evidence type="ECO:0000313" key="4">
    <source>
        <dbReference type="Proteomes" id="UP000002051"/>
    </source>
</evidence>
<reference evidence="3" key="3">
    <citation type="submission" date="2015-04" db="UniProtKB">
        <authorList>
            <consortium name="EnsemblPlants"/>
        </authorList>
    </citation>
    <scope>IDENTIFICATION</scope>
    <source>
        <strain evidence="3">cv. Jemalong A17</strain>
    </source>
</reference>
<evidence type="ECO:0000313" key="3">
    <source>
        <dbReference type="EnsemblPlants" id="AES72983"/>
    </source>
</evidence>
<name>G7J2R8_MEDTR</name>
<reference evidence="2 4" key="2">
    <citation type="journal article" date="2014" name="BMC Genomics">
        <title>An improved genome release (version Mt4.0) for the model legume Medicago truncatula.</title>
        <authorList>
            <person name="Tang H."/>
            <person name="Krishnakumar V."/>
            <person name="Bidwell S."/>
            <person name="Rosen B."/>
            <person name="Chan A."/>
            <person name="Zhou S."/>
            <person name="Gentzbittel L."/>
            <person name="Childs K.L."/>
            <person name="Yandell M."/>
            <person name="Gundlach H."/>
            <person name="Mayer K.F."/>
            <person name="Schwartz D.C."/>
            <person name="Town C.D."/>
        </authorList>
    </citation>
    <scope>GENOME REANNOTATION</scope>
    <source>
        <strain evidence="3 4">cv. Jemalong A17</strain>
    </source>
</reference>
<sequence length="77" mass="8477">MYYNVALADAKKLLFFIKKIIQCGDEDGAGIPEPVGNGDVIQFLIPVGYRHGNGGMKEKASHEGKGKVTPFFQDQFM</sequence>
<accession>G7J2R8</accession>
<keyword evidence="4" id="KW-1185">Reference proteome</keyword>
<dbReference type="Proteomes" id="UP000002051">
    <property type="component" value="Chromosome 3"/>
</dbReference>
<dbReference type="EMBL" id="CM001219">
    <property type="protein sequence ID" value="AES72983.1"/>
    <property type="molecule type" value="Genomic_DNA"/>
</dbReference>
<dbReference type="EnsemblPlants" id="AES72983">
    <property type="protein sequence ID" value="AES72983"/>
    <property type="gene ID" value="MTR_3g098440"/>
</dbReference>
<dbReference type="PaxDb" id="3880-AES72983"/>
<feature type="region of interest" description="Disordered" evidence="1">
    <location>
        <begin position="55"/>
        <end position="77"/>
    </location>
</feature>
<protein>
    <submittedName>
        <fullName evidence="2 3">Uncharacterized protein</fullName>
    </submittedName>
</protein>
<proteinExistence type="predicted"/>
<dbReference type="HOGENOM" id="CLU_2641838_0_0_1"/>
<reference evidence="2 4" key="1">
    <citation type="journal article" date="2011" name="Nature">
        <title>The Medicago genome provides insight into the evolution of rhizobial symbioses.</title>
        <authorList>
            <person name="Young N.D."/>
            <person name="Debelle F."/>
            <person name="Oldroyd G.E."/>
            <person name="Geurts R."/>
            <person name="Cannon S.B."/>
            <person name="Udvardi M.K."/>
            <person name="Benedito V.A."/>
            <person name="Mayer K.F."/>
            <person name="Gouzy J."/>
            <person name="Schoof H."/>
            <person name="Van de Peer Y."/>
            <person name="Proost S."/>
            <person name="Cook D.R."/>
            <person name="Meyers B.C."/>
            <person name="Spannagl M."/>
            <person name="Cheung F."/>
            <person name="De Mita S."/>
            <person name="Krishnakumar V."/>
            <person name="Gundlach H."/>
            <person name="Zhou S."/>
            <person name="Mudge J."/>
            <person name="Bharti A.K."/>
            <person name="Murray J.D."/>
            <person name="Naoumkina M.A."/>
            <person name="Rosen B."/>
            <person name="Silverstein K.A."/>
            <person name="Tang H."/>
            <person name="Rombauts S."/>
            <person name="Zhao P.X."/>
            <person name="Zhou P."/>
            <person name="Barbe V."/>
            <person name="Bardou P."/>
            <person name="Bechner M."/>
            <person name="Bellec A."/>
            <person name="Berger A."/>
            <person name="Berges H."/>
            <person name="Bidwell S."/>
            <person name="Bisseling T."/>
            <person name="Choisne N."/>
            <person name="Couloux A."/>
            <person name="Denny R."/>
            <person name="Deshpande S."/>
            <person name="Dai X."/>
            <person name="Doyle J.J."/>
            <person name="Dudez A.M."/>
            <person name="Farmer A.D."/>
            <person name="Fouteau S."/>
            <person name="Franken C."/>
            <person name="Gibelin C."/>
            <person name="Gish J."/>
            <person name="Goldstein S."/>
            <person name="Gonzalez A.J."/>
            <person name="Green P.J."/>
            <person name="Hallab A."/>
            <person name="Hartog M."/>
            <person name="Hua A."/>
            <person name="Humphray S.J."/>
            <person name="Jeong D.H."/>
            <person name="Jing Y."/>
            <person name="Jocker A."/>
            <person name="Kenton S.M."/>
            <person name="Kim D.J."/>
            <person name="Klee K."/>
            <person name="Lai H."/>
            <person name="Lang C."/>
            <person name="Lin S."/>
            <person name="Macmil S.L."/>
            <person name="Magdelenat G."/>
            <person name="Matthews L."/>
            <person name="McCorrison J."/>
            <person name="Monaghan E.L."/>
            <person name="Mun J.H."/>
            <person name="Najar F.Z."/>
            <person name="Nicholson C."/>
            <person name="Noirot C."/>
            <person name="O'Bleness M."/>
            <person name="Paule C.R."/>
            <person name="Poulain J."/>
            <person name="Prion F."/>
            <person name="Qin B."/>
            <person name="Qu C."/>
            <person name="Retzel E.F."/>
            <person name="Riddle C."/>
            <person name="Sallet E."/>
            <person name="Samain S."/>
            <person name="Samson N."/>
            <person name="Sanders I."/>
            <person name="Saurat O."/>
            <person name="Scarpelli C."/>
            <person name="Schiex T."/>
            <person name="Segurens B."/>
            <person name="Severin A.J."/>
            <person name="Sherrier D.J."/>
            <person name="Shi R."/>
            <person name="Sims S."/>
            <person name="Singer S.R."/>
            <person name="Sinharoy S."/>
            <person name="Sterck L."/>
            <person name="Viollet A."/>
            <person name="Wang B.B."/>
            <person name="Wang K."/>
            <person name="Wang M."/>
            <person name="Wang X."/>
            <person name="Warfsmann J."/>
            <person name="Weissenbach J."/>
            <person name="White D.D."/>
            <person name="White J.D."/>
            <person name="Wiley G.B."/>
            <person name="Wincker P."/>
            <person name="Xing Y."/>
            <person name="Yang L."/>
            <person name="Yao Z."/>
            <person name="Ying F."/>
            <person name="Zhai J."/>
            <person name="Zhou L."/>
            <person name="Zuber A."/>
            <person name="Denarie J."/>
            <person name="Dixon R.A."/>
            <person name="May G.D."/>
            <person name="Schwartz D.C."/>
            <person name="Rogers J."/>
            <person name="Quetier F."/>
            <person name="Town C.D."/>
            <person name="Roe B.A."/>
        </authorList>
    </citation>
    <scope>NUCLEOTIDE SEQUENCE [LARGE SCALE GENOMIC DNA]</scope>
    <source>
        <strain evidence="2">A17</strain>
        <strain evidence="3 4">cv. Jemalong A17</strain>
    </source>
</reference>
<feature type="compositionally biased region" description="Basic and acidic residues" evidence="1">
    <location>
        <begin position="56"/>
        <end position="66"/>
    </location>
</feature>